<dbReference type="Proteomes" id="UP000054653">
    <property type="component" value="Unassembled WGS sequence"/>
</dbReference>
<evidence type="ECO:0000313" key="2">
    <source>
        <dbReference type="Proteomes" id="UP000054653"/>
    </source>
</evidence>
<name>A0A0V0YSF1_TRIBR</name>
<evidence type="ECO:0000313" key="1">
    <source>
        <dbReference type="EMBL" id="KRY03271.1"/>
    </source>
</evidence>
<sequence>MPKIFIHDVRNNSSGKFIKKPQKAFRFRADLARLYDGDESGVELPPPRSCTRTI</sequence>
<dbReference type="AlphaFoldDB" id="A0A0V0YSF1"/>
<gene>
    <name evidence="1" type="ORF">T03_10389</name>
</gene>
<protein>
    <submittedName>
        <fullName evidence="1">Uncharacterized protein</fullName>
    </submittedName>
</protein>
<proteinExistence type="predicted"/>
<organism evidence="1 2">
    <name type="scientific">Trichinella britovi</name>
    <name type="common">Parasitic roundworm</name>
    <dbReference type="NCBI Taxonomy" id="45882"/>
    <lineage>
        <taxon>Eukaryota</taxon>
        <taxon>Metazoa</taxon>
        <taxon>Ecdysozoa</taxon>
        <taxon>Nematoda</taxon>
        <taxon>Enoplea</taxon>
        <taxon>Dorylaimia</taxon>
        <taxon>Trichinellida</taxon>
        <taxon>Trichinellidae</taxon>
        <taxon>Trichinella</taxon>
    </lineage>
</organism>
<reference evidence="1 2" key="1">
    <citation type="submission" date="2015-01" db="EMBL/GenBank/DDBJ databases">
        <title>Evolution of Trichinella species and genotypes.</title>
        <authorList>
            <person name="Korhonen P.K."/>
            <person name="Edoardo P."/>
            <person name="Giuseppe L.R."/>
            <person name="Gasser R.B."/>
        </authorList>
    </citation>
    <scope>NUCLEOTIDE SEQUENCE [LARGE SCALE GENOMIC DNA]</scope>
    <source>
        <strain evidence="1">ISS120</strain>
    </source>
</reference>
<comment type="caution">
    <text evidence="1">The sequence shown here is derived from an EMBL/GenBank/DDBJ whole genome shotgun (WGS) entry which is preliminary data.</text>
</comment>
<feature type="non-terminal residue" evidence="1">
    <location>
        <position position="54"/>
    </location>
</feature>
<dbReference type="EMBL" id="JYDI01006669">
    <property type="protein sequence ID" value="KRY03271.1"/>
    <property type="molecule type" value="Genomic_DNA"/>
</dbReference>
<accession>A0A0V0YSF1</accession>
<keyword evidence="2" id="KW-1185">Reference proteome</keyword>